<sequence>MTSTNIFTGVGGGRNSSRVLKPPGGGHTDVLGLSAPPERPQEKKINPRNISSITEGTNVNMTEAKPVQKTEEKPVQRAEETPKEPVKQATEAPKPSAPANQEAPPPPQNNGNSRGRVPPGGFSSGGFW</sequence>
<keyword evidence="13" id="KW-1185">Reference proteome</keyword>
<keyword evidence="8" id="KW-0493">Microtubule</keyword>
<feature type="compositionally biased region" description="Polar residues" evidence="11">
    <location>
        <begin position="48"/>
        <end position="61"/>
    </location>
</feature>
<dbReference type="eggNOG" id="ENOG502SGWM">
    <property type="taxonomic scope" value="Eukaryota"/>
</dbReference>
<dbReference type="GO" id="GO:0005634">
    <property type="term" value="C:nucleus"/>
    <property type="evidence" value="ECO:0007669"/>
    <property type="project" value="UniProtKB-SubCell"/>
</dbReference>
<protein>
    <recommendedName>
        <fullName evidence="5">Microtubule-associated protein Jupiter</fullName>
    </recommendedName>
</protein>
<dbReference type="FunCoup" id="D6WU06">
    <property type="interactions" value="60"/>
</dbReference>
<evidence type="ECO:0000256" key="1">
    <source>
        <dbReference type="ARBA" id="ARBA00003805"/>
    </source>
</evidence>
<dbReference type="PANTHER" id="PTHR34930:SF2">
    <property type="entry name" value="MICROTUBULE-ASSOCIATED PROTEIN JUPITER"/>
    <property type="match status" value="1"/>
</dbReference>
<dbReference type="GO" id="GO:0005874">
    <property type="term" value="C:microtubule"/>
    <property type="evidence" value="ECO:0007669"/>
    <property type="project" value="UniProtKB-KW"/>
</dbReference>
<evidence type="ECO:0000256" key="8">
    <source>
        <dbReference type="ARBA" id="ARBA00022701"/>
    </source>
</evidence>
<gene>
    <name evidence="12" type="primary">AUGUSTUS-3.0.2_15955</name>
    <name evidence="12" type="ORF">TcasGA2_TC015955</name>
</gene>
<evidence type="ECO:0000256" key="10">
    <source>
        <dbReference type="ARBA" id="ARBA00023242"/>
    </source>
</evidence>
<keyword evidence="10" id="KW-0539">Nucleus</keyword>
<accession>D6WU06</accession>
<dbReference type="OMA" id="ANQKEEP"/>
<dbReference type="AlphaFoldDB" id="D6WU06"/>
<evidence type="ECO:0000256" key="9">
    <source>
        <dbReference type="ARBA" id="ARBA00023212"/>
    </source>
</evidence>
<evidence type="ECO:0000256" key="3">
    <source>
        <dbReference type="ARBA" id="ARBA00004186"/>
    </source>
</evidence>
<evidence type="ECO:0000256" key="5">
    <source>
        <dbReference type="ARBA" id="ARBA00021471"/>
    </source>
</evidence>
<dbReference type="PANTHER" id="PTHR34930">
    <property type="entry name" value="GEO05313P1"/>
    <property type="match status" value="1"/>
</dbReference>
<dbReference type="OrthoDB" id="10071234at2759"/>
<keyword evidence="6" id="KW-0963">Cytoplasm</keyword>
<dbReference type="KEGG" id="tca:659549"/>
<evidence type="ECO:0000313" key="13">
    <source>
        <dbReference type="Proteomes" id="UP000007266"/>
    </source>
</evidence>
<feature type="compositionally biased region" description="Basic and acidic residues" evidence="11">
    <location>
        <begin position="66"/>
        <end position="86"/>
    </location>
</feature>
<keyword evidence="9" id="KW-0206">Cytoskeleton</keyword>
<evidence type="ECO:0000256" key="2">
    <source>
        <dbReference type="ARBA" id="ARBA00004123"/>
    </source>
</evidence>
<evidence type="ECO:0000256" key="6">
    <source>
        <dbReference type="ARBA" id="ARBA00022490"/>
    </source>
</evidence>
<dbReference type="InterPro" id="IPR033335">
    <property type="entry name" value="JUPITER"/>
</dbReference>
<comment type="subcellular location">
    <subcellularLocation>
        <location evidence="3">Cytoplasm</location>
        <location evidence="3">Cytoskeleton</location>
        <location evidence="3">Spindle</location>
    </subcellularLocation>
    <subcellularLocation>
        <location evidence="2">Nucleus</location>
    </subcellularLocation>
</comment>
<reference evidence="12 13" key="1">
    <citation type="journal article" date="2008" name="Nature">
        <title>The genome of the model beetle and pest Tribolium castaneum.</title>
        <authorList>
            <consortium name="Tribolium Genome Sequencing Consortium"/>
            <person name="Richards S."/>
            <person name="Gibbs R.A."/>
            <person name="Weinstock G.M."/>
            <person name="Brown S.J."/>
            <person name="Denell R."/>
            <person name="Beeman R.W."/>
            <person name="Gibbs R."/>
            <person name="Beeman R.W."/>
            <person name="Brown S.J."/>
            <person name="Bucher G."/>
            <person name="Friedrich M."/>
            <person name="Grimmelikhuijzen C.J."/>
            <person name="Klingler M."/>
            <person name="Lorenzen M."/>
            <person name="Richards S."/>
            <person name="Roth S."/>
            <person name="Schroder R."/>
            <person name="Tautz D."/>
            <person name="Zdobnov E.M."/>
            <person name="Muzny D."/>
            <person name="Gibbs R.A."/>
            <person name="Weinstock G.M."/>
            <person name="Attaway T."/>
            <person name="Bell S."/>
            <person name="Buhay C.J."/>
            <person name="Chandrabose M.N."/>
            <person name="Chavez D."/>
            <person name="Clerk-Blankenburg K.P."/>
            <person name="Cree A."/>
            <person name="Dao M."/>
            <person name="Davis C."/>
            <person name="Chacko J."/>
            <person name="Dinh H."/>
            <person name="Dugan-Rocha S."/>
            <person name="Fowler G."/>
            <person name="Garner T.T."/>
            <person name="Garnes J."/>
            <person name="Gnirke A."/>
            <person name="Hawes A."/>
            <person name="Hernandez J."/>
            <person name="Hines S."/>
            <person name="Holder M."/>
            <person name="Hume J."/>
            <person name="Jhangiani S.N."/>
            <person name="Joshi V."/>
            <person name="Khan Z.M."/>
            <person name="Jackson L."/>
            <person name="Kovar C."/>
            <person name="Kowis A."/>
            <person name="Lee S."/>
            <person name="Lewis L.R."/>
            <person name="Margolis J."/>
            <person name="Morgan M."/>
            <person name="Nazareth L.V."/>
            <person name="Nguyen N."/>
            <person name="Okwuonu G."/>
            <person name="Parker D."/>
            <person name="Richards S."/>
            <person name="Ruiz S.J."/>
            <person name="Santibanez J."/>
            <person name="Savard J."/>
            <person name="Scherer S.E."/>
            <person name="Schneider B."/>
            <person name="Sodergren E."/>
            <person name="Tautz D."/>
            <person name="Vattahil S."/>
            <person name="Villasana D."/>
            <person name="White C.S."/>
            <person name="Wright R."/>
            <person name="Park Y."/>
            <person name="Beeman R.W."/>
            <person name="Lord J."/>
            <person name="Oppert B."/>
            <person name="Lorenzen M."/>
            <person name="Brown S."/>
            <person name="Wang L."/>
            <person name="Savard J."/>
            <person name="Tautz D."/>
            <person name="Richards S."/>
            <person name="Weinstock G."/>
            <person name="Gibbs R.A."/>
            <person name="Liu Y."/>
            <person name="Worley K."/>
            <person name="Weinstock G."/>
            <person name="Elsik C.G."/>
            <person name="Reese J.T."/>
            <person name="Elhaik E."/>
            <person name="Landan G."/>
            <person name="Graur D."/>
            <person name="Arensburger P."/>
            <person name="Atkinson P."/>
            <person name="Beeman R.W."/>
            <person name="Beidler J."/>
            <person name="Brown S.J."/>
            <person name="Demuth J.P."/>
            <person name="Drury D.W."/>
            <person name="Du Y.Z."/>
            <person name="Fujiwara H."/>
            <person name="Lorenzen M."/>
            <person name="Maselli V."/>
            <person name="Osanai M."/>
            <person name="Park Y."/>
            <person name="Robertson H.M."/>
            <person name="Tu Z."/>
            <person name="Wang J.J."/>
            <person name="Wang S."/>
            <person name="Richards S."/>
            <person name="Song H."/>
            <person name="Zhang L."/>
            <person name="Sodergren E."/>
            <person name="Werner D."/>
            <person name="Stanke M."/>
            <person name="Morgenstern B."/>
            <person name="Solovyev V."/>
            <person name="Kosarev P."/>
            <person name="Brown G."/>
            <person name="Chen H.C."/>
            <person name="Ermolaeva O."/>
            <person name="Hlavina W."/>
            <person name="Kapustin Y."/>
            <person name="Kiryutin B."/>
            <person name="Kitts P."/>
            <person name="Maglott D."/>
            <person name="Pruitt K."/>
            <person name="Sapojnikov V."/>
            <person name="Souvorov A."/>
            <person name="Mackey A.J."/>
            <person name="Waterhouse R.M."/>
            <person name="Wyder S."/>
            <person name="Zdobnov E.M."/>
            <person name="Zdobnov E.M."/>
            <person name="Wyder S."/>
            <person name="Kriventseva E.V."/>
            <person name="Kadowaki T."/>
            <person name="Bork P."/>
            <person name="Aranda M."/>
            <person name="Bao R."/>
            <person name="Beermann A."/>
            <person name="Berns N."/>
            <person name="Bolognesi R."/>
            <person name="Bonneton F."/>
            <person name="Bopp D."/>
            <person name="Brown S.J."/>
            <person name="Bucher G."/>
            <person name="Butts T."/>
            <person name="Chaumot A."/>
            <person name="Denell R.E."/>
            <person name="Ferrier D.E."/>
            <person name="Friedrich M."/>
            <person name="Gordon C.M."/>
            <person name="Jindra M."/>
            <person name="Klingler M."/>
            <person name="Lan Q."/>
            <person name="Lattorff H.M."/>
            <person name="Laudet V."/>
            <person name="von Levetsow C."/>
            <person name="Liu Z."/>
            <person name="Lutz R."/>
            <person name="Lynch J.A."/>
            <person name="da Fonseca R.N."/>
            <person name="Posnien N."/>
            <person name="Reuter R."/>
            <person name="Roth S."/>
            <person name="Savard J."/>
            <person name="Schinko J.B."/>
            <person name="Schmitt C."/>
            <person name="Schoppmeier M."/>
            <person name="Schroder R."/>
            <person name="Shippy T.D."/>
            <person name="Simonnet F."/>
            <person name="Marques-Souza H."/>
            <person name="Tautz D."/>
            <person name="Tomoyasu Y."/>
            <person name="Trauner J."/>
            <person name="Van der Zee M."/>
            <person name="Vervoort M."/>
            <person name="Wittkopp N."/>
            <person name="Wimmer E.A."/>
            <person name="Yang X."/>
            <person name="Jones A.K."/>
            <person name="Sattelle D.B."/>
            <person name="Ebert P.R."/>
            <person name="Nelson D."/>
            <person name="Scott J.G."/>
            <person name="Beeman R.W."/>
            <person name="Muthukrishnan S."/>
            <person name="Kramer K.J."/>
            <person name="Arakane Y."/>
            <person name="Beeman R.W."/>
            <person name="Zhu Q."/>
            <person name="Hogenkamp D."/>
            <person name="Dixit R."/>
            <person name="Oppert B."/>
            <person name="Jiang H."/>
            <person name="Zou Z."/>
            <person name="Marshall J."/>
            <person name="Elpidina E."/>
            <person name="Vinokurov K."/>
            <person name="Oppert C."/>
            <person name="Zou Z."/>
            <person name="Evans J."/>
            <person name="Lu Z."/>
            <person name="Zhao P."/>
            <person name="Sumathipala N."/>
            <person name="Altincicek B."/>
            <person name="Vilcinskas A."/>
            <person name="Williams M."/>
            <person name="Hultmark D."/>
            <person name="Hetru C."/>
            <person name="Jiang H."/>
            <person name="Grimmelikhuijzen C.J."/>
            <person name="Hauser F."/>
            <person name="Cazzamali G."/>
            <person name="Williamson M."/>
            <person name="Park Y."/>
            <person name="Li B."/>
            <person name="Tanaka Y."/>
            <person name="Predel R."/>
            <person name="Neupert S."/>
            <person name="Schachtner J."/>
            <person name="Verleyen P."/>
            <person name="Raible F."/>
            <person name="Bork P."/>
            <person name="Friedrich M."/>
            <person name="Walden K.K."/>
            <person name="Robertson H.M."/>
            <person name="Angeli S."/>
            <person name="Foret S."/>
            <person name="Bucher G."/>
            <person name="Schuetz S."/>
            <person name="Maleszka R."/>
            <person name="Wimmer E.A."/>
            <person name="Beeman R.W."/>
            <person name="Lorenzen M."/>
            <person name="Tomoyasu Y."/>
            <person name="Miller S.C."/>
            <person name="Grossmann D."/>
            <person name="Bucher G."/>
        </authorList>
    </citation>
    <scope>NUCLEOTIDE SEQUENCE [LARGE SCALE GENOMIC DNA]</scope>
    <source>
        <strain evidence="12 13">Georgia GA2</strain>
    </source>
</reference>
<dbReference type="EMBL" id="KQ971352">
    <property type="protein sequence ID" value="EFA07355.1"/>
    <property type="molecule type" value="Genomic_DNA"/>
</dbReference>
<dbReference type="Proteomes" id="UP000007266">
    <property type="component" value="Linkage group 7"/>
</dbReference>
<dbReference type="HOGENOM" id="CLU_140572_0_0_1"/>
<proteinExistence type="inferred from homology"/>
<reference evidence="12 13" key="2">
    <citation type="journal article" date="2010" name="Nucleic Acids Res.">
        <title>BeetleBase in 2010: revisions to provide comprehensive genomic information for Tribolium castaneum.</title>
        <authorList>
            <person name="Kim H.S."/>
            <person name="Murphy T."/>
            <person name="Xia J."/>
            <person name="Caragea D."/>
            <person name="Park Y."/>
            <person name="Beeman R.W."/>
            <person name="Lorenzen M.D."/>
            <person name="Butcher S."/>
            <person name="Manak J.R."/>
            <person name="Brown S.J."/>
        </authorList>
    </citation>
    <scope>GENOME REANNOTATION</scope>
    <source>
        <strain evidence="12 13">Georgia GA2</strain>
    </source>
</reference>
<comment type="function">
    <text evidence="1">Binds to all microtubule populations.</text>
</comment>
<evidence type="ECO:0000256" key="7">
    <source>
        <dbReference type="ARBA" id="ARBA00022553"/>
    </source>
</evidence>
<evidence type="ECO:0000313" key="12">
    <source>
        <dbReference type="EMBL" id="EFA07355.1"/>
    </source>
</evidence>
<evidence type="ECO:0000256" key="4">
    <source>
        <dbReference type="ARBA" id="ARBA00005344"/>
    </source>
</evidence>
<dbReference type="InParanoid" id="D6WU06"/>
<organism evidence="12 13">
    <name type="scientific">Tribolium castaneum</name>
    <name type="common">Red flour beetle</name>
    <dbReference type="NCBI Taxonomy" id="7070"/>
    <lineage>
        <taxon>Eukaryota</taxon>
        <taxon>Metazoa</taxon>
        <taxon>Ecdysozoa</taxon>
        <taxon>Arthropoda</taxon>
        <taxon>Hexapoda</taxon>
        <taxon>Insecta</taxon>
        <taxon>Pterygota</taxon>
        <taxon>Neoptera</taxon>
        <taxon>Endopterygota</taxon>
        <taxon>Coleoptera</taxon>
        <taxon>Polyphaga</taxon>
        <taxon>Cucujiformia</taxon>
        <taxon>Tenebrionidae</taxon>
        <taxon>Tenebrionidae incertae sedis</taxon>
        <taxon>Tribolium</taxon>
    </lineage>
</organism>
<feature type="region of interest" description="Disordered" evidence="11">
    <location>
        <begin position="1"/>
        <end position="128"/>
    </location>
</feature>
<comment type="similarity">
    <text evidence="4">Belongs to the MAP Jupiter family.</text>
</comment>
<name>D6WU06_TRICA</name>
<keyword evidence="7" id="KW-0597">Phosphoprotein</keyword>
<evidence type="ECO:0000256" key="11">
    <source>
        <dbReference type="SAM" id="MobiDB-lite"/>
    </source>
</evidence>
<dbReference type="PhylomeDB" id="D6WU06"/>
<dbReference type="GO" id="GO:0005819">
    <property type="term" value="C:spindle"/>
    <property type="evidence" value="ECO:0007669"/>
    <property type="project" value="UniProtKB-SubCell"/>
</dbReference>
<dbReference type="STRING" id="7070.D6WU06"/>